<evidence type="ECO:0000259" key="7">
    <source>
        <dbReference type="Pfam" id="PF00892"/>
    </source>
</evidence>
<proteinExistence type="predicted"/>
<dbReference type="PANTHER" id="PTHR42920">
    <property type="entry name" value="OS03G0707200 PROTEIN-RELATED"/>
    <property type="match status" value="1"/>
</dbReference>
<evidence type="ECO:0000256" key="2">
    <source>
        <dbReference type="ARBA" id="ARBA00022475"/>
    </source>
</evidence>
<name>A0A1H5XWP5_9VIBR</name>
<feature type="transmembrane region" description="Helical" evidence="6">
    <location>
        <begin position="146"/>
        <end position="164"/>
    </location>
</feature>
<feature type="transmembrane region" description="Helical" evidence="6">
    <location>
        <begin position="66"/>
        <end position="85"/>
    </location>
</feature>
<reference evidence="9" key="1">
    <citation type="submission" date="2016-10" db="EMBL/GenBank/DDBJ databases">
        <authorList>
            <person name="Varghese N."/>
            <person name="Submissions S."/>
        </authorList>
    </citation>
    <scope>NUCLEOTIDE SEQUENCE [LARGE SCALE GENOMIC DNA]</scope>
    <source>
        <strain evidence="9">CGMCC 1.7062</strain>
    </source>
</reference>
<accession>A0A1H5XWP5</accession>
<dbReference type="GO" id="GO:0005886">
    <property type="term" value="C:plasma membrane"/>
    <property type="evidence" value="ECO:0007669"/>
    <property type="project" value="UniProtKB-SubCell"/>
</dbReference>
<evidence type="ECO:0000256" key="3">
    <source>
        <dbReference type="ARBA" id="ARBA00022692"/>
    </source>
</evidence>
<evidence type="ECO:0000256" key="1">
    <source>
        <dbReference type="ARBA" id="ARBA00004651"/>
    </source>
</evidence>
<sequence length="295" mass="32912">MTSKYRAEFILIITTLLAGAGWVFSKEAIQGLPPFGFIGLRFVFASLILLPFCLRALKAASLADCLRAMSVGCFLGSAIFCWIYAISISDTLGEGAFIMSLSMLFVPIVAWIMFKTKPIRAFWLSLPIAVAGLFLLSWRGSWQIDASQLWFLGSAVGLALHFNFNSKYSVRLSTMLLTTLQLFSTGCLGIVLSLMFESWPDQISATTWNWFVLSVLLATSLRYLMQTTGQKFAHPTNAALLMLLEPVWTLILSVIIYAEPMPINKILGCLLLLFSLIFYRLSSLMTSRKFNCSQQ</sequence>
<evidence type="ECO:0000256" key="5">
    <source>
        <dbReference type="ARBA" id="ARBA00023136"/>
    </source>
</evidence>
<dbReference type="InterPro" id="IPR000620">
    <property type="entry name" value="EamA_dom"/>
</dbReference>
<keyword evidence="9" id="KW-1185">Reference proteome</keyword>
<feature type="transmembrane region" description="Helical" evidence="6">
    <location>
        <begin position="263"/>
        <end position="281"/>
    </location>
</feature>
<feature type="transmembrane region" description="Helical" evidence="6">
    <location>
        <begin position="121"/>
        <end position="140"/>
    </location>
</feature>
<keyword evidence="4 6" id="KW-1133">Transmembrane helix</keyword>
<dbReference type="Proteomes" id="UP000236721">
    <property type="component" value="Unassembled WGS sequence"/>
</dbReference>
<dbReference type="OrthoDB" id="8370318at2"/>
<dbReference type="Pfam" id="PF00892">
    <property type="entry name" value="EamA"/>
    <property type="match status" value="2"/>
</dbReference>
<protein>
    <submittedName>
        <fullName evidence="8">EamA domain-containing membrane protein RarD</fullName>
    </submittedName>
</protein>
<gene>
    <name evidence="8" type="ORF">SAMN04488244_10817</name>
</gene>
<dbReference type="InterPro" id="IPR051258">
    <property type="entry name" value="Diverse_Substrate_Transporter"/>
</dbReference>
<evidence type="ECO:0000256" key="6">
    <source>
        <dbReference type="SAM" id="Phobius"/>
    </source>
</evidence>
<feature type="transmembrane region" description="Helical" evidence="6">
    <location>
        <begin position="35"/>
        <end position="54"/>
    </location>
</feature>
<organism evidence="8 9">
    <name type="scientific">Vibrio hangzhouensis</name>
    <dbReference type="NCBI Taxonomy" id="462991"/>
    <lineage>
        <taxon>Bacteria</taxon>
        <taxon>Pseudomonadati</taxon>
        <taxon>Pseudomonadota</taxon>
        <taxon>Gammaproteobacteria</taxon>
        <taxon>Vibrionales</taxon>
        <taxon>Vibrionaceae</taxon>
        <taxon>Vibrio</taxon>
    </lineage>
</organism>
<evidence type="ECO:0000313" key="9">
    <source>
        <dbReference type="Proteomes" id="UP000236721"/>
    </source>
</evidence>
<feature type="domain" description="EamA" evidence="7">
    <location>
        <begin position="8"/>
        <end position="137"/>
    </location>
</feature>
<evidence type="ECO:0000256" key="4">
    <source>
        <dbReference type="ARBA" id="ARBA00022989"/>
    </source>
</evidence>
<keyword evidence="3 6" id="KW-0812">Transmembrane</keyword>
<dbReference type="AlphaFoldDB" id="A0A1H5XWP5"/>
<feature type="transmembrane region" description="Helical" evidence="6">
    <location>
        <begin position="208"/>
        <end position="225"/>
    </location>
</feature>
<feature type="transmembrane region" description="Helical" evidence="6">
    <location>
        <begin position="97"/>
        <end position="114"/>
    </location>
</feature>
<comment type="subcellular location">
    <subcellularLocation>
        <location evidence="1">Cell membrane</location>
        <topology evidence="1">Multi-pass membrane protein</topology>
    </subcellularLocation>
</comment>
<evidence type="ECO:0000313" key="8">
    <source>
        <dbReference type="EMBL" id="SEG16088.1"/>
    </source>
</evidence>
<feature type="transmembrane region" description="Helical" evidence="6">
    <location>
        <begin position="237"/>
        <end position="257"/>
    </location>
</feature>
<dbReference type="PANTHER" id="PTHR42920:SF5">
    <property type="entry name" value="EAMA DOMAIN-CONTAINING PROTEIN"/>
    <property type="match status" value="1"/>
</dbReference>
<dbReference type="InterPro" id="IPR037185">
    <property type="entry name" value="EmrE-like"/>
</dbReference>
<dbReference type="RefSeq" id="WP_103880158.1">
    <property type="nucleotide sequence ID" value="NZ_FNVG01000008.1"/>
</dbReference>
<dbReference type="SUPFAM" id="SSF103481">
    <property type="entry name" value="Multidrug resistance efflux transporter EmrE"/>
    <property type="match status" value="2"/>
</dbReference>
<feature type="domain" description="EamA" evidence="7">
    <location>
        <begin position="149"/>
        <end position="278"/>
    </location>
</feature>
<keyword evidence="2" id="KW-1003">Cell membrane</keyword>
<feature type="transmembrane region" description="Helical" evidence="6">
    <location>
        <begin position="176"/>
        <end position="196"/>
    </location>
</feature>
<dbReference type="EMBL" id="FNVG01000008">
    <property type="protein sequence ID" value="SEG16088.1"/>
    <property type="molecule type" value="Genomic_DNA"/>
</dbReference>
<keyword evidence="5 6" id="KW-0472">Membrane</keyword>